<evidence type="ECO:0000313" key="3">
    <source>
        <dbReference type="Proteomes" id="UP000026922"/>
    </source>
</evidence>
<name>A0A061JGU6_9PROT</name>
<proteinExistence type="predicted"/>
<dbReference type="EMBL" id="ARPM03000192">
    <property type="protein sequence ID" value="ETZ04487.1"/>
    <property type="molecule type" value="Genomic_DNA"/>
</dbReference>
<evidence type="ECO:0000256" key="1">
    <source>
        <dbReference type="SAM" id="MobiDB-lite"/>
    </source>
</evidence>
<reference evidence="2 3" key="1">
    <citation type="journal article" date="2013" name="Genome Announc.">
        <title>Draft Genome Sequence of Holospora undulata Strain HU1, a Micronucleus-Specific Symbiont of the Ciliate Paramecium caudatum.</title>
        <authorList>
            <person name="Dohra H."/>
            <person name="Suzuki H."/>
            <person name="Suzuki T."/>
            <person name="Tanaka K."/>
            <person name="Fujishima M."/>
        </authorList>
    </citation>
    <scope>NUCLEOTIDE SEQUENCE [LARGE SCALE GENOMIC DNA]</scope>
    <source>
        <strain evidence="2 3">HU1</strain>
    </source>
</reference>
<accession>A0A061JGU6</accession>
<organism evidence="2 3">
    <name type="scientific">Holospora undulata HU1</name>
    <dbReference type="NCBI Taxonomy" id="1321371"/>
    <lineage>
        <taxon>Bacteria</taxon>
        <taxon>Pseudomonadati</taxon>
        <taxon>Pseudomonadota</taxon>
        <taxon>Alphaproteobacteria</taxon>
        <taxon>Holosporales</taxon>
        <taxon>Holosporaceae</taxon>
        <taxon>Holospora</taxon>
    </lineage>
</organism>
<protein>
    <submittedName>
        <fullName evidence="2">Uncharacterized protein</fullName>
    </submittedName>
</protein>
<gene>
    <name evidence="2" type="ORF">K737_301103</name>
</gene>
<evidence type="ECO:0000313" key="2">
    <source>
        <dbReference type="EMBL" id="ETZ04487.1"/>
    </source>
</evidence>
<sequence length="71" mass="8252">MAKLEKVKHGSTANENLEKPINTGILRPDDATPKRQEKNSFQKIWRRLAASQTTCSEWHWKGDFLMKSRVL</sequence>
<comment type="caution">
    <text evidence="2">The sequence shown here is derived from an EMBL/GenBank/DDBJ whole genome shotgun (WGS) entry which is preliminary data.</text>
</comment>
<dbReference type="Proteomes" id="UP000026922">
    <property type="component" value="Unassembled WGS sequence"/>
</dbReference>
<keyword evidence="3" id="KW-1185">Reference proteome</keyword>
<dbReference type="AlphaFoldDB" id="A0A061JGU6"/>
<feature type="region of interest" description="Disordered" evidence="1">
    <location>
        <begin position="1"/>
        <end position="38"/>
    </location>
</feature>
<feature type="compositionally biased region" description="Basic and acidic residues" evidence="1">
    <location>
        <begin position="27"/>
        <end position="38"/>
    </location>
</feature>